<evidence type="ECO:0000256" key="12">
    <source>
        <dbReference type="ARBA" id="ARBA00022842"/>
    </source>
</evidence>
<dbReference type="AlphaFoldDB" id="A0A8J2HQ27"/>
<evidence type="ECO:0000256" key="8">
    <source>
        <dbReference type="ARBA" id="ARBA00022723"/>
    </source>
</evidence>
<comment type="cofactor">
    <cofactor evidence="2">
        <name>Mg(2+)</name>
        <dbReference type="ChEBI" id="CHEBI:18420"/>
    </cofactor>
</comment>
<dbReference type="FunFam" id="1.10.510.10:FF:000202">
    <property type="entry name" value="Dual specificity testis-specific protein kinase 2"/>
    <property type="match status" value="1"/>
</dbReference>
<dbReference type="GO" id="GO:0005634">
    <property type="term" value="C:nucleus"/>
    <property type="evidence" value="ECO:0007669"/>
    <property type="project" value="TreeGrafter"/>
</dbReference>
<feature type="region of interest" description="Disordered" evidence="20">
    <location>
        <begin position="642"/>
        <end position="663"/>
    </location>
</feature>
<keyword evidence="24" id="KW-1185">Reference proteome</keyword>
<keyword evidence="10 23" id="KW-0418">Kinase</keyword>
<keyword evidence="18" id="KW-0863">Zinc-finger</keyword>
<comment type="caution">
    <text evidence="23">The sequence shown here is derived from an EMBL/GenBank/DDBJ whole genome shotgun (WGS) entry which is preliminary data.</text>
</comment>
<dbReference type="SUPFAM" id="SSF56112">
    <property type="entry name" value="Protein kinase-like (PK-like)"/>
    <property type="match status" value="1"/>
</dbReference>
<accession>A0A8J2HQ27</accession>
<dbReference type="PROSITE" id="PS50157">
    <property type="entry name" value="ZINC_FINGER_C2H2_2"/>
    <property type="match status" value="1"/>
</dbReference>
<dbReference type="Proteomes" id="UP000786811">
    <property type="component" value="Unassembled WGS sequence"/>
</dbReference>
<dbReference type="InterPro" id="IPR001245">
    <property type="entry name" value="Ser-Thr/Tyr_kinase_cat_dom"/>
</dbReference>
<keyword evidence="9 19" id="KW-0547">Nucleotide-binding</keyword>
<keyword evidence="6" id="KW-0597">Phosphoprotein</keyword>
<protein>
    <recommendedName>
        <fullName evidence="4">dual-specificity kinase</fullName>
        <ecNumber evidence="4">2.7.12.1</ecNumber>
    </recommendedName>
</protein>
<dbReference type="FunFam" id="3.30.200.20:FF:000134">
    <property type="entry name" value="Dual specificity testis-specific protein kinase 2"/>
    <property type="match status" value="1"/>
</dbReference>
<keyword evidence="5" id="KW-0723">Serine/threonine-protein kinase</keyword>
<evidence type="ECO:0000256" key="17">
    <source>
        <dbReference type="ARBA" id="ARBA00051680"/>
    </source>
</evidence>
<reference evidence="23" key="1">
    <citation type="submission" date="2021-04" db="EMBL/GenBank/DDBJ databases">
        <authorList>
            <person name="Chebbi M.A.C M."/>
        </authorList>
    </citation>
    <scope>NUCLEOTIDE SEQUENCE</scope>
</reference>
<dbReference type="InterPro" id="IPR008266">
    <property type="entry name" value="Tyr_kinase_AS"/>
</dbReference>
<evidence type="ECO:0000256" key="19">
    <source>
        <dbReference type="PROSITE-ProRule" id="PRU10141"/>
    </source>
</evidence>
<dbReference type="EC" id="2.7.12.1" evidence="4"/>
<evidence type="ECO:0000256" key="15">
    <source>
        <dbReference type="ARBA" id="ARBA00049003"/>
    </source>
</evidence>
<evidence type="ECO:0000256" key="16">
    <source>
        <dbReference type="ARBA" id="ARBA00049308"/>
    </source>
</evidence>
<dbReference type="InterPro" id="IPR011009">
    <property type="entry name" value="Kinase-like_dom_sf"/>
</dbReference>
<keyword evidence="13" id="KW-0829">Tyrosine-protein kinase</keyword>
<dbReference type="PRINTS" id="PR00109">
    <property type="entry name" value="TYRKINASE"/>
</dbReference>
<dbReference type="PANTHER" id="PTHR46485">
    <property type="entry name" value="LIM DOMAIN KINASE 1"/>
    <property type="match status" value="1"/>
</dbReference>
<dbReference type="PROSITE" id="PS00109">
    <property type="entry name" value="PROTEIN_KINASE_TYR"/>
    <property type="match status" value="1"/>
</dbReference>
<keyword evidence="18" id="KW-0862">Zinc</keyword>
<evidence type="ECO:0000256" key="10">
    <source>
        <dbReference type="ARBA" id="ARBA00022777"/>
    </source>
</evidence>
<comment type="catalytic activity">
    <reaction evidence="16">
        <text>L-threonyl-[protein] + ATP = O-phospho-L-threonyl-[protein] + ADP + H(+)</text>
        <dbReference type="Rhea" id="RHEA:46608"/>
        <dbReference type="Rhea" id="RHEA-COMP:11060"/>
        <dbReference type="Rhea" id="RHEA-COMP:11605"/>
        <dbReference type="ChEBI" id="CHEBI:15378"/>
        <dbReference type="ChEBI" id="CHEBI:30013"/>
        <dbReference type="ChEBI" id="CHEBI:30616"/>
        <dbReference type="ChEBI" id="CHEBI:61977"/>
        <dbReference type="ChEBI" id="CHEBI:456216"/>
        <dbReference type="EC" id="2.7.12.1"/>
    </reaction>
</comment>
<evidence type="ECO:0000313" key="23">
    <source>
        <dbReference type="EMBL" id="CAG5102724.1"/>
    </source>
</evidence>
<organism evidence="23 24">
    <name type="scientific">Cotesia congregata</name>
    <name type="common">Parasitoid wasp</name>
    <name type="synonym">Apanteles congregatus</name>
    <dbReference type="NCBI Taxonomy" id="51543"/>
    <lineage>
        <taxon>Eukaryota</taxon>
        <taxon>Metazoa</taxon>
        <taxon>Ecdysozoa</taxon>
        <taxon>Arthropoda</taxon>
        <taxon>Hexapoda</taxon>
        <taxon>Insecta</taxon>
        <taxon>Pterygota</taxon>
        <taxon>Neoptera</taxon>
        <taxon>Endopterygota</taxon>
        <taxon>Hymenoptera</taxon>
        <taxon>Apocrita</taxon>
        <taxon>Ichneumonoidea</taxon>
        <taxon>Braconidae</taxon>
        <taxon>Microgastrinae</taxon>
        <taxon>Cotesia</taxon>
    </lineage>
</organism>
<keyword evidence="8" id="KW-0479">Metal-binding</keyword>
<dbReference type="GO" id="GO:0005737">
    <property type="term" value="C:cytoplasm"/>
    <property type="evidence" value="ECO:0007669"/>
    <property type="project" value="TreeGrafter"/>
</dbReference>
<sequence length="917" mass="102549">MLGNTSTTNVSGPLGVLQLKQGLKTSNKCLSCFSVDESTTLNNEKKLKAWKTKEDNPVIVDCLTSENAYNNHIQFSNNLNVNQANKIISQPKLSSTIDSSVHKCSINLDCSKLLDDSRSKYLLSSGAPEPIIKTSFSGLNYLYIPACKESFTTSKQLPLHQNIHVNKKPSGTELINKDKHISKILKSKSAMSITSDKISCKNSDKNYSEIHSNDSIAGDHSNIIFQPTNLDKKKFHLVHSNLVSMSSADEKYNQTIQTNCQNFLPLDLPTELQSSPIKYENREKCRDPWRPTEFESNSLCLVEKCHSDHTQENNAKRRTGASCQALKHAVLSLNRLDDFFMEKIGEGFFSEVFKVTHKVTGQVMVLKMNQLPANRPNMLKEVQLMNKLNHPNILRFMGVCVHEGQLHALTEYINNGSLEQLIMARHLPLSHLTKMNLAQDIGRGMAYLHSRGIFHRDLTSKNVLIKRHEKTEKLTAVVGDFGLASKIPDPNSGYRLSTVGSPYWMSPECLKGQWYDHRSDVFSFGIVICELIGRVPADPDVLPRSDNFGLDYLAVAEICAPADPPPVFLQLAFNCCTYEPKSRPTFPEIVLILENLIKNYNHQSRIHYHAMPRSAETALLTLDDNVRESRCAQRWTARRRSHSADARSCDNATPSDKARCHSSRRVAELASRSDPHYRPMTANPFQALGGVKKILGDLFSSCLELPSLEDIRPNIVDNVDSKFKLTNSINITKVLERTKPNSEPSSPTARRKWEKKVIKTGGGTYFFANPVFKESWEFRRRGSCESGFWSCIDEDSSPESSNHRHASTLSSSAASSLFLLDDHRTSSIFTDSSEDIASLGGGDSSYWEEKLNSIGSSSTTISKIVEYFEKKQGIGSKNTNDKAPNKINLLKASFESGVPLCNVSTAQRLFSVGLQKI</sequence>
<comment type="similarity">
    <text evidence="3">Belongs to the protein kinase superfamily. TKL Ser/Thr protein kinase family.</text>
</comment>
<dbReference type="GO" id="GO:0005524">
    <property type="term" value="F:ATP binding"/>
    <property type="evidence" value="ECO:0007669"/>
    <property type="project" value="UniProtKB-UniRule"/>
</dbReference>
<keyword evidence="11 19" id="KW-0067">ATP-binding</keyword>
<name>A0A8J2HQ27_COTCN</name>
<dbReference type="Pfam" id="PF07714">
    <property type="entry name" value="PK_Tyr_Ser-Thr"/>
    <property type="match status" value="1"/>
</dbReference>
<evidence type="ECO:0000256" key="4">
    <source>
        <dbReference type="ARBA" id="ARBA00013203"/>
    </source>
</evidence>
<dbReference type="InterPro" id="IPR017441">
    <property type="entry name" value="Protein_kinase_ATP_BS"/>
</dbReference>
<feature type="domain" description="Protein kinase" evidence="21">
    <location>
        <begin position="338"/>
        <end position="597"/>
    </location>
</feature>
<evidence type="ECO:0000256" key="7">
    <source>
        <dbReference type="ARBA" id="ARBA00022679"/>
    </source>
</evidence>
<feature type="binding site" evidence="19">
    <location>
        <position position="367"/>
    </location>
    <ligand>
        <name>ATP</name>
        <dbReference type="ChEBI" id="CHEBI:30616"/>
    </ligand>
</feature>
<dbReference type="GO" id="GO:0004713">
    <property type="term" value="F:protein tyrosine kinase activity"/>
    <property type="evidence" value="ECO:0007669"/>
    <property type="project" value="UniProtKB-KW"/>
</dbReference>
<evidence type="ECO:0000256" key="6">
    <source>
        <dbReference type="ARBA" id="ARBA00022553"/>
    </source>
</evidence>
<evidence type="ECO:0000256" key="13">
    <source>
        <dbReference type="ARBA" id="ARBA00023137"/>
    </source>
</evidence>
<keyword evidence="14" id="KW-0464">Manganese</keyword>
<dbReference type="PROSITE" id="PS50011">
    <property type="entry name" value="PROTEIN_KINASE_DOM"/>
    <property type="match status" value="1"/>
</dbReference>
<comment type="catalytic activity">
    <reaction evidence="17">
        <text>L-tyrosyl-[protein] + ATP = O-phospho-L-tyrosyl-[protein] + ADP + H(+)</text>
        <dbReference type="Rhea" id="RHEA:10596"/>
        <dbReference type="Rhea" id="RHEA-COMP:10136"/>
        <dbReference type="Rhea" id="RHEA-COMP:20101"/>
        <dbReference type="ChEBI" id="CHEBI:15378"/>
        <dbReference type="ChEBI" id="CHEBI:30616"/>
        <dbReference type="ChEBI" id="CHEBI:46858"/>
        <dbReference type="ChEBI" id="CHEBI:61978"/>
        <dbReference type="ChEBI" id="CHEBI:456216"/>
        <dbReference type="EC" id="2.7.12.1"/>
    </reaction>
</comment>
<evidence type="ECO:0000259" key="21">
    <source>
        <dbReference type="PROSITE" id="PS50011"/>
    </source>
</evidence>
<evidence type="ECO:0000256" key="2">
    <source>
        <dbReference type="ARBA" id="ARBA00001946"/>
    </source>
</evidence>
<evidence type="ECO:0000256" key="9">
    <source>
        <dbReference type="ARBA" id="ARBA00022741"/>
    </source>
</evidence>
<comment type="catalytic activity">
    <reaction evidence="15">
        <text>L-seryl-[protein] + ATP = O-phospho-L-seryl-[protein] + ADP + H(+)</text>
        <dbReference type="Rhea" id="RHEA:17989"/>
        <dbReference type="Rhea" id="RHEA-COMP:9863"/>
        <dbReference type="Rhea" id="RHEA-COMP:11604"/>
        <dbReference type="ChEBI" id="CHEBI:15378"/>
        <dbReference type="ChEBI" id="CHEBI:29999"/>
        <dbReference type="ChEBI" id="CHEBI:30616"/>
        <dbReference type="ChEBI" id="CHEBI:83421"/>
        <dbReference type="ChEBI" id="CHEBI:456216"/>
        <dbReference type="EC" id="2.7.12.1"/>
    </reaction>
</comment>
<evidence type="ECO:0000313" key="24">
    <source>
        <dbReference type="Proteomes" id="UP000786811"/>
    </source>
</evidence>
<proteinExistence type="inferred from homology"/>
<dbReference type="InterPro" id="IPR050940">
    <property type="entry name" value="Actin_reg-Ser/Thr_kinase"/>
</dbReference>
<dbReference type="OrthoDB" id="20134at2759"/>
<dbReference type="InterPro" id="IPR000719">
    <property type="entry name" value="Prot_kinase_dom"/>
</dbReference>
<dbReference type="PANTHER" id="PTHR46485:SF5">
    <property type="entry name" value="CENTER DIVIDER, ISOFORM A"/>
    <property type="match status" value="1"/>
</dbReference>
<evidence type="ECO:0000256" key="3">
    <source>
        <dbReference type="ARBA" id="ARBA00005843"/>
    </source>
</evidence>
<evidence type="ECO:0000256" key="14">
    <source>
        <dbReference type="ARBA" id="ARBA00023211"/>
    </source>
</evidence>
<keyword evidence="12" id="KW-0460">Magnesium</keyword>
<dbReference type="GO" id="GO:0008270">
    <property type="term" value="F:zinc ion binding"/>
    <property type="evidence" value="ECO:0007669"/>
    <property type="project" value="UniProtKB-KW"/>
</dbReference>
<evidence type="ECO:0000256" key="5">
    <source>
        <dbReference type="ARBA" id="ARBA00022527"/>
    </source>
</evidence>
<evidence type="ECO:0000256" key="20">
    <source>
        <dbReference type="SAM" id="MobiDB-lite"/>
    </source>
</evidence>
<dbReference type="GO" id="GO:0030036">
    <property type="term" value="P:actin cytoskeleton organization"/>
    <property type="evidence" value="ECO:0007669"/>
    <property type="project" value="TreeGrafter"/>
</dbReference>
<evidence type="ECO:0000256" key="1">
    <source>
        <dbReference type="ARBA" id="ARBA00001936"/>
    </source>
</evidence>
<dbReference type="GO" id="GO:0004712">
    <property type="term" value="F:protein serine/threonine/tyrosine kinase activity"/>
    <property type="evidence" value="ECO:0007669"/>
    <property type="project" value="UniProtKB-EC"/>
</dbReference>
<gene>
    <name evidence="23" type="ORF">HICCMSTLAB_LOCUS11152</name>
</gene>
<dbReference type="EMBL" id="CAJNRD030001123">
    <property type="protein sequence ID" value="CAG5102724.1"/>
    <property type="molecule type" value="Genomic_DNA"/>
</dbReference>
<dbReference type="GO" id="GO:0004674">
    <property type="term" value="F:protein serine/threonine kinase activity"/>
    <property type="evidence" value="ECO:0007669"/>
    <property type="project" value="UniProtKB-KW"/>
</dbReference>
<dbReference type="PROSITE" id="PS00107">
    <property type="entry name" value="PROTEIN_KINASE_ATP"/>
    <property type="match status" value="1"/>
</dbReference>
<keyword evidence="7" id="KW-0808">Transferase</keyword>
<evidence type="ECO:0000256" key="18">
    <source>
        <dbReference type="PROSITE-ProRule" id="PRU00042"/>
    </source>
</evidence>
<dbReference type="Gene3D" id="1.10.510.10">
    <property type="entry name" value="Transferase(Phosphotransferase) domain 1"/>
    <property type="match status" value="1"/>
</dbReference>
<feature type="domain" description="C2H2-type" evidence="22">
    <location>
        <begin position="141"/>
        <end position="169"/>
    </location>
</feature>
<comment type="cofactor">
    <cofactor evidence="1">
        <name>Mn(2+)</name>
        <dbReference type="ChEBI" id="CHEBI:29035"/>
    </cofactor>
</comment>
<evidence type="ECO:0000259" key="22">
    <source>
        <dbReference type="PROSITE" id="PS50157"/>
    </source>
</evidence>
<dbReference type="Gene3D" id="3.30.200.20">
    <property type="entry name" value="Phosphorylase Kinase, domain 1"/>
    <property type="match status" value="1"/>
</dbReference>
<evidence type="ECO:0000256" key="11">
    <source>
        <dbReference type="ARBA" id="ARBA00022840"/>
    </source>
</evidence>
<dbReference type="InterPro" id="IPR013087">
    <property type="entry name" value="Znf_C2H2_type"/>
</dbReference>